<dbReference type="KEGG" id="bpor:BPO_1109"/>
<name>A0AAU0F334_9FLAO</name>
<dbReference type="EMBL" id="CP136426">
    <property type="protein sequence ID" value="WOC51756.1"/>
    <property type="molecule type" value="Genomic_DNA"/>
</dbReference>
<proteinExistence type="predicted"/>
<reference evidence="1" key="1">
    <citation type="submission" date="2023-10" db="EMBL/GenBank/DDBJ databases">
        <title>Characterization and whole genome sequencing of a novel strain of Bergeyella porcorum QD2021 isolated from pig.</title>
        <authorList>
            <person name="Liu G."/>
            <person name="Chen C."/>
            <person name="Han X."/>
        </authorList>
    </citation>
    <scope>NUCLEOTIDE SEQUENCE</scope>
    <source>
        <strain evidence="1">QD2021</strain>
    </source>
</reference>
<dbReference type="Proteomes" id="UP001432059">
    <property type="component" value="Chromosome"/>
</dbReference>
<evidence type="ECO:0000313" key="2">
    <source>
        <dbReference type="Proteomes" id="UP001432059"/>
    </source>
</evidence>
<protein>
    <recommendedName>
        <fullName evidence="3">Lipocalin-like domain-containing protein</fullName>
    </recommendedName>
</protein>
<keyword evidence="2" id="KW-1185">Reference proteome</keyword>
<sequence>MGIKIIFMKKNITLIFYMYLYLFFAQEKIPYESYTYKAETSYIKMGKYNYLKTYEAFFQPETKECGFSEILVKGNRKQFLGHFVYQLESSAEMQISPDNPPPIQIQNRILQHSSSEFDYKNQQIIVTTFFYDENNLKEKEVKTLQQSKKGFFFLTKKLFILRMEK</sequence>
<accession>A0AAU0F334</accession>
<gene>
    <name evidence="1" type="ORF">BPO_1109</name>
</gene>
<organism evidence="1 2">
    <name type="scientific">Bergeyella porcorum</name>
    <dbReference type="NCBI Taxonomy" id="1735111"/>
    <lineage>
        <taxon>Bacteria</taxon>
        <taxon>Pseudomonadati</taxon>
        <taxon>Bacteroidota</taxon>
        <taxon>Flavobacteriia</taxon>
        <taxon>Flavobacteriales</taxon>
        <taxon>Weeksellaceae</taxon>
        <taxon>Bergeyella</taxon>
    </lineage>
</organism>
<evidence type="ECO:0000313" key="1">
    <source>
        <dbReference type="EMBL" id="WOC51756.1"/>
    </source>
</evidence>
<dbReference type="AlphaFoldDB" id="A0AAU0F334"/>
<evidence type="ECO:0008006" key="3">
    <source>
        <dbReference type="Google" id="ProtNLM"/>
    </source>
</evidence>